<dbReference type="Proteomes" id="UP001249851">
    <property type="component" value="Unassembled WGS sequence"/>
</dbReference>
<proteinExistence type="predicted"/>
<gene>
    <name evidence="1" type="ORF">P5673_019215</name>
</gene>
<organism evidence="1 2">
    <name type="scientific">Acropora cervicornis</name>
    <name type="common">Staghorn coral</name>
    <dbReference type="NCBI Taxonomy" id="6130"/>
    <lineage>
        <taxon>Eukaryota</taxon>
        <taxon>Metazoa</taxon>
        <taxon>Cnidaria</taxon>
        <taxon>Anthozoa</taxon>
        <taxon>Hexacorallia</taxon>
        <taxon>Scleractinia</taxon>
        <taxon>Astrocoeniina</taxon>
        <taxon>Acroporidae</taxon>
        <taxon>Acropora</taxon>
    </lineage>
</organism>
<evidence type="ECO:0000313" key="1">
    <source>
        <dbReference type="EMBL" id="KAK2558499.1"/>
    </source>
</evidence>
<comment type="caution">
    <text evidence="1">The sequence shown here is derived from an EMBL/GenBank/DDBJ whole genome shotgun (WGS) entry which is preliminary data.</text>
</comment>
<reference evidence="1" key="2">
    <citation type="journal article" date="2023" name="Science">
        <title>Genomic signatures of disease resistance in endangered staghorn corals.</title>
        <authorList>
            <person name="Vollmer S.V."/>
            <person name="Selwyn J.D."/>
            <person name="Despard B.A."/>
            <person name="Roesel C.L."/>
        </authorList>
    </citation>
    <scope>NUCLEOTIDE SEQUENCE</scope>
    <source>
        <strain evidence="1">K2</strain>
    </source>
</reference>
<dbReference type="EMBL" id="JARQWQ010000044">
    <property type="protein sequence ID" value="KAK2558499.1"/>
    <property type="molecule type" value="Genomic_DNA"/>
</dbReference>
<keyword evidence="2" id="KW-1185">Reference proteome</keyword>
<accession>A0AAD9V248</accession>
<reference evidence="1" key="1">
    <citation type="journal article" date="2023" name="G3 (Bethesda)">
        <title>Whole genome assembly and annotation of the endangered Caribbean coral Acropora cervicornis.</title>
        <authorList>
            <person name="Selwyn J.D."/>
            <person name="Vollmer S.V."/>
        </authorList>
    </citation>
    <scope>NUCLEOTIDE SEQUENCE</scope>
    <source>
        <strain evidence="1">K2</strain>
    </source>
</reference>
<sequence length="167" mass="18695">MPDRCVVAGCCNVPNSEKGIDLTKFPFFGDDRNMAKARRRKWTEFYSLEQASIFANEIISVATALTKASIGIKYTVHCIFDEFTSAKASVVEQKPEGLSFMLCNLDKDDKSKTCEKTIDTCFGFRAGKCNFNVEDDTSITNVSFSETVIVFNHAMDITYSFEPTKNS</sequence>
<protein>
    <recommendedName>
        <fullName evidence="3">THAP-type domain-containing protein</fullName>
    </recommendedName>
</protein>
<evidence type="ECO:0000313" key="2">
    <source>
        <dbReference type="Proteomes" id="UP001249851"/>
    </source>
</evidence>
<evidence type="ECO:0008006" key="3">
    <source>
        <dbReference type="Google" id="ProtNLM"/>
    </source>
</evidence>
<dbReference type="AlphaFoldDB" id="A0AAD9V248"/>
<name>A0AAD9V248_ACRCE</name>